<organism evidence="3 4">
    <name type="scientific">Rhodococcus jostii (strain RHA1)</name>
    <dbReference type="NCBI Taxonomy" id="101510"/>
    <lineage>
        <taxon>Bacteria</taxon>
        <taxon>Bacillati</taxon>
        <taxon>Actinomycetota</taxon>
        <taxon>Actinomycetes</taxon>
        <taxon>Mycobacteriales</taxon>
        <taxon>Nocardiaceae</taxon>
        <taxon>Rhodococcus</taxon>
    </lineage>
</organism>
<keyword evidence="3" id="KW-0614">Plasmid</keyword>
<dbReference type="AlphaFoldDB" id="Q0RZG4"/>
<geneLocation type="plasmid" evidence="3 4">
    <name>pRHL1</name>
</geneLocation>
<protein>
    <recommendedName>
        <fullName evidence="5">Transmembrane protein</fullName>
    </recommendedName>
</protein>
<reference evidence="4" key="1">
    <citation type="journal article" date="2006" name="Proc. Natl. Acad. Sci. U.S.A.">
        <title>The complete genome of Rhodococcus sp. RHA1 provides insights into a catabolic powerhouse.</title>
        <authorList>
            <person name="McLeod M.P."/>
            <person name="Warren R.L."/>
            <person name="Hsiao W.W.L."/>
            <person name="Araki N."/>
            <person name="Myhre M."/>
            <person name="Fernandes C."/>
            <person name="Miyazawa D."/>
            <person name="Wong W."/>
            <person name="Lillquist A.L."/>
            <person name="Wang D."/>
            <person name="Dosanjh M."/>
            <person name="Hara H."/>
            <person name="Petrescu A."/>
            <person name="Morin R.D."/>
            <person name="Yang G."/>
            <person name="Stott J.M."/>
            <person name="Schein J.E."/>
            <person name="Shin H."/>
            <person name="Smailus D."/>
            <person name="Siddiqui A.S."/>
            <person name="Marra M.A."/>
            <person name="Jones S.J.M."/>
            <person name="Holt R."/>
            <person name="Brinkman F.S.L."/>
            <person name="Miyauchi K."/>
            <person name="Fukuda M."/>
            <person name="Davies J.E."/>
            <person name="Mohn W.W."/>
            <person name="Eltis L.D."/>
        </authorList>
    </citation>
    <scope>NUCLEOTIDE SEQUENCE [LARGE SCALE GENOMIC DNA]</scope>
    <source>
        <strain evidence="4">RHA1</strain>
    </source>
</reference>
<dbReference type="Proteomes" id="UP000008710">
    <property type="component" value="Plasmid pRHL1"/>
</dbReference>
<name>Q0RZG4_RHOJR</name>
<evidence type="ECO:0000256" key="1">
    <source>
        <dbReference type="SAM" id="MobiDB-lite"/>
    </source>
</evidence>
<evidence type="ECO:0000256" key="2">
    <source>
        <dbReference type="SAM" id="Phobius"/>
    </source>
</evidence>
<evidence type="ECO:0000313" key="4">
    <source>
        <dbReference type="Proteomes" id="UP000008710"/>
    </source>
</evidence>
<dbReference type="KEGG" id="rha:RHA1_ro08278"/>
<accession>Q0RZG4</accession>
<proteinExistence type="predicted"/>
<feature type="transmembrane region" description="Helical" evidence="2">
    <location>
        <begin position="38"/>
        <end position="57"/>
    </location>
</feature>
<keyword evidence="2" id="KW-0812">Transmembrane</keyword>
<keyword evidence="2" id="KW-1133">Transmembrane helix</keyword>
<feature type="transmembrane region" description="Helical" evidence="2">
    <location>
        <begin position="64"/>
        <end position="83"/>
    </location>
</feature>
<sequence length="256" mass="27068">MTAHRSSLFSVTQWVQGGPHRSKPYLCKGLHPMGVYRILWWVVTVPLGLVGFAVAIFTVHPDVLVSAAFAAAVTGGGLTAMVADRSATATPRSSLPTAALNAATAGAALIGIVGLIALSGAAAVPLVLVLTVTARPVARWLRSWPPLAQLLSRQPSALCDPDEASAPGSPAAPPPSCAELSGDALCRGWRTSFAELQNARSVTDRLRLARIRQQYLDEIERRDPQGFAAWFTAGARAGSDPSKFLTTRDQPPTDRQ</sequence>
<feature type="region of interest" description="Disordered" evidence="1">
    <location>
        <begin position="237"/>
        <end position="256"/>
    </location>
</feature>
<keyword evidence="2" id="KW-0472">Membrane</keyword>
<feature type="transmembrane region" description="Helical" evidence="2">
    <location>
        <begin position="103"/>
        <end position="132"/>
    </location>
</feature>
<gene>
    <name evidence="3" type="ordered locus">RHA1_ro08278</name>
</gene>
<evidence type="ECO:0000313" key="3">
    <source>
        <dbReference type="EMBL" id="ABG99322.1"/>
    </source>
</evidence>
<dbReference type="HOGENOM" id="CLU_112403_0_0_11"/>
<dbReference type="EMBL" id="CP000432">
    <property type="protein sequence ID" value="ABG99322.1"/>
    <property type="molecule type" value="Genomic_DNA"/>
</dbReference>
<evidence type="ECO:0008006" key="5">
    <source>
        <dbReference type="Google" id="ProtNLM"/>
    </source>
</evidence>